<dbReference type="EMBL" id="CP022423">
    <property type="protein sequence ID" value="ASM77846.1"/>
    <property type="molecule type" value="Genomic_DNA"/>
</dbReference>
<dbReference type="Gene3D" id="3.40.190.10">
    <property type="entry name" value="Periplasmic binding protein-like II"/>
    <property type="match status" value="2"/>
</dbReference>
<proteinExistence type="inferred from homology"/>
<evidence type="ECO:0000256" key="2">
    <source>
        <dbReference type="ARBA" id="ARBA00008520"/>
    </source>
</evidence>
<evidence type="ECO:0000256" key="7">
    <source>
        <dbReference type="SAM" id="SignalP"/>
    </source>
</evidence>
<evidence type="ECO:0000256" key="4">
    <source>
        <dbReference type="ARBA" id="ARBA00022729"/>
    </source>
</evidence>
<dbReference type="PANTHER" id="PTHR43649">
    <property type="entry name" value="ARABINOSE-BINDING PROTEIN-RELATED"/>
    <property type="match status" value="1"/>
</dbReference>
<dbReference type="GO" id="GO:0042597">
    <property type="term" value="C:periplasmic space"/>
    <property type="evidence" value="ECO:0007669"/>
    <property type="project" value="UniProtKB-SubCell"/>
</dbReference>
<dbReference type="InterPro" id="IPR050490">
    <property type="entry name" value="Bact_solute-bd_prot1"/>
</dbReference>
<sequence>MNTTAQPLRRHLLALSVAVIAGTGFATSAWAGEVEVLHWWTSGGEAKAASALKATLQAKGHTWKDFAVAGGGGDSAMTVLKSRVVSGNAPAAAQIKGPSLQEWAREGVLANMDDVAKAEKWDELLPKVVSDGMKYQGHYIAAPVNVHRVNWLWANPEAFKKAGAKVPTNWDEFFVAAEALKKAGIIPVAHGGQNWQDFTTFESVALGVGGVDFYKKALVQLDPATLKSDTMVKVLTTFKRVKGYTDKNAPGRDWNLATAMVIKGEAGMQLMGDWAKGEFIAAGKVPGKDFVCAAAPGTAKAFTFNVDSFALFKLKNDANVKAQKDLASAILSPAFQELFNLNKGSIPVRLGMDMGKFDDCAKLSSTDFVATAKSGGLVPSIAHGMAVPSAAEGAIKDAISAFWNSDKMTVPDAVAKLVAAARTK</sequence>
<dbReference type="InterPro" id="IPR006059">
    <property type="entry name" value="SBP"/>
</dbReference>
<evidence type="ECO:0000313" key="8">
    <source>
        <dbReference type="EMBL" id="ASM77846.1"/>
    </source>
</evidence>
<evidence type="ECO:0000313" key="9">
    <source>
        <dbReference type="Proteomes" id="UP000199729"/>
    </source>
</evidence>
<feature type="chain" id="PRO_5012036036" description="Probable sugar-binding periplasmic protein" evidence="7">
    <location>
        <begin position="32"/>
        <end position="424"/>
    </location>
</feature>
<comment type="subcellular location">
    <subcellularLocation>
        <location evidence="1">Periplasm</location>
    </subcellularLocation>
</comment>
<dbReference type="InterPro" id="IPR006311">
    <property type="entry name" value="TAT_signal"/>
</dbReference>
<keyword evidence="4 7" id="KW-0732">Signal</keyword>
<comment type="similarity">
    <text evidence="2">Belongs to the bacterial solute-binding protein 1 family.</text>
</comment>
<dbReference type="PROSITE" id="PS51318">
    <property type="entry name" value="TAT"/>
    <property type="match status" value="1"/>
</dbReference>
<dbReference type="SUPFAM" id="SSF53850">
    <property type="entry name" value="Periplasmic binding protein-like II"/>
    <property type="match status" value="1"/>
</dbReference>
<evidence type="ECO:0000256" key="5">
    <source>
        <dbReference type="ARBA" id="ARBA00049629"/>
    </source>
</evidence>
<accession>A0A221KFP8</accession>
<dbReference type="Proteomes" id="UP000199729">
    <property type="component" value="Chromosome"/>
</dbReference>
<feature type="signal peptide" evidence="7">
    <location>
        <begin position="1"/>
        <end position="31"/>
    </location>
</feature>
<dbReference type="AlphaFoldDB" id="A0A221KFP8"/>
<evidence type="ECO:0000256" key="1">
    <source>
        <dbReference type="ARBA" id="ARBA00004418"/>
    </source>
</evidence>
<gene>
    <name evidence="8" type="ORF">VITFI_CDS2068</name>
</gene>
<name>A0A221KFP8_VITFI</name>
<dbReference type="Pfam" id="PF01547">
    <property type="entry name" value="SBP_bac_1"/>
    <property type="match status" value="1"/>
</dbReference>
<dbReference type="RefSeq" id="WP_089416875.1">
    <property type="nucleotide sequence ID" value="NZ_CP022423.1"/>
</dbReference>
<dbReference type="KEGG" id="vff:VITFI_CDS2068"/>
<evidence type="ECO:0000256" key="6">
    <source>
        <dbReference type="ARBA" id="ARBA00049753"/>
    </source>
</evidence>
<dbReference type="PANTHER" id="PTHR43649:SF28">
    <property type="entry name" value="BINDING PROTEIN COMPONENT OF ABC SUGAR TRANSPORTER-RELATED"/>
    <property type="match status" value="1"/>
</dbReference>
<protein>
    <recommendedName>
        <fullName evidence="6">Probable sugar-binding periplasmic protein</fullName>
    </recommendedName>
</protein>
<comment type="function">
    <text evidence="5">Part of a binding-protein-dependent transport system for a sugar.</text>
</comment>
<organism evidence="8 9">
    <name type="scientific">Vitreoscilla filiformis</name>
    <dbReference type="NCBI Taxonomy" id="63"/>
    <lineage>
        <taxon>Bacteria</taxon>
        <taxon>Pseudomonadati</taxon>
        <taxon>Pseudomonadota</taxon>
        <taxon>Betaproteobacteria</taxon>
        <taxon>Neisseriales</taxon>
        <taxon>Neisseriaceae</taxon>
        <taxon>Vitreoscilla</taxon>
    </lineage>
</organism>
<dbReference type="OrthoDB" id="5580590at2"/>
<evidence type="ECO:0000256" key="3">
    <source>
        <dbReference type="ARBA" id="ARBA00022448"/>
    </source>
</evidence>
<keyword evidence="3" id="KW-0813">Transport</keyword>
<reference evidence="8 9" key="1">
    <citation type="submission" date="2017-07" db="EMBL/GenBank/DDBJ databases">
        <title>Complete Genome Sequence of the cosmetic ferment Vitreoscilla filiformis (ATCC15551).</title>
        <authorList>
            <person name="Contreras S."/>
            <person name="Sagory-Zalkind P."/>
            <person name="Blanquart H."/>
            <person name="Iltis A."/>
            <person name="Morand S.C."/>
        </authorList>
    </citation>
    <scope>NUCLEOTIDE SEQUENCE [LARGE SCALE GENOMIC DNA]</scope>
    <source>
        <strain evidence="8 9">ATCC 15551</strain>
    </source>
</reference>
<keyword evidence="9" id="KW-1185">Reference proteome</keyword>